<evidence type="ECO:0000256" key="2">
    <source>
        <dbReference type="ARBA" id="ARBA00023008"/>
    </source>
</evidence>
<dbReference type="EMBL" id="JAUUCC010000006">
    <property type="protein sequence ID" value="MEE2049685.1"/>
    <property type="molecule type" value="Genomic_DNA"/>
</dbReference>
<dbReference type="PANTHER" id="PTHR12151">
    <property type="entry name" value="ELECTRON TRANSPORT PROTIN SCO1/SENC FAMILY MEMBER"/>
    <property type="match status" value="1"/>
</dbReference>
<dbReference type="SUPFAM" id="SSF52833">
    <property type="entry name" value="Thioredoxin-like"/>
    <property type="match status" value="1"/>
</dbReference>
<dbReference type="InterPro" id="IPR003782">
    <property type="entry name" value="SCO1/SenC"/>
</dbReference>
<dbReference type="Proteomes" id="UP001348641">
    <property type="component" value="Unassembled WGS sequence"/>
</dbReference>
<proteinExistence type="inferred from homology"/>
<sequence length="237" mass="25690">MEHRICSLTAGPALHRRHARHSVRAAAVLAVAMLVSSCGSLLESRDESPAQIVGQDNESPYSAVYLDPPMEVPAATLTDTEGAPFDLHEDTTAPVTLLYFGYTNCPDACPTTMADVAQALDQLDPDQRDQVQVVFITTDPNRDTSPVLREWLDNFDTEFVGLTGDIEDISAVGEPLGIALEPHTEHGDGDYDVDHGAQVLAFDPDEQGRLLFLTAAPVEDFVHDLPLLLDEIEGGNE</sequence>
<dbReference type="Pfam" id="PF02630">
    <property type="entry name" value="SCO1-SenC"/>
    <property type="match status" value="1"/>
</dbReference>
<gene>
    <name evidence="4" type="ORF">Q8A49_04170</name>
</gene>
<dbReference type="PROSITE" id="PS51352">
    <property type="entry name" value="THIOREDOXIN_2"/>
    <property type="match status" value="1"/>
</dbReference>
<name>A0ABU7KK60_9ACTN</name>
<dbReference type="PANTHER" id="PTHR12151:SF25">
    <property type="entry name" value="LINALOOL DEHYDRATASE_ISOMERASE DOMAIN-CONTAINING PROTEIN"/>
    <property type="match status" value="1"/>
</dbReference>
<accession>A0ABU7KK60</accession>
<reference evidence="4 5" key="1">
    <citation type="submission" date="2023-07" db="EMBL/GenBank/DDBJ databases">
        <authorList>
            <person name="Girao M."/>
            <person name="Carvalho M.F."/>
        </authorList>
    </citation>
    <scope>NUCLEOTIDE SEQUENCE [LARGE SCALE GENOMIC DNA]</scope>
    <source>
        <strain evidence="4 5">66/93</strain>
    </source>
</reference>
<dbReference type="InterPro" id="IPR013766">
    <property type="entry name" value="Thioredoxin_domain"/>
</dbReference>
<dbReference type="Gene3D" id="3.40.30.10">
    <property type="entry name" value="Glutaredoxin"/>
    <property type="match status" value="1"/>
</dbReference>
<dbReference type="CDD" id="cd02968">
    <property type="entry name" value="SCO"/>
    <property type="match status" value="1"/>
</dbReference>
<comment type="caution">
    <text evidence="4">The sequence shown here is derived from an EMBL/GenBank/DDBJ whole genome shotgun (WGS) entry which is preliminary data.</text>
</comment>
<dbReference type="InterPro" id="IPR036249">
    <property type="entry name" value="Thioredoxin-like_sf"/>
</dbReference>
<organism evidence="4 5">
    <name type="scientific">Nocardiopsis tropica</name>
    <dbReference type="NCBI Taxonomy" id="109330"/>
    <lineage>
        <taxon>Bacteria</taxon>
        <taxon>Bacillati</taxon>
        <taxon>Actinomycetota</taxon>
        <taxon>Actinomycetes</taxon>
        <taxon>Streptosporangiales</taxon>
        <taxon>Nocardiopsidaceae</taxon>
        <taxon>Nocardiopsis</taxon>
    </lineage>
</organism>
<evidence type="ECO:0000259" key="3">
    <source>
        <dbReference type="PROSITE" id="PS51352"/>
    </source>
</evidence>
<protein>
    <submittedName>
        <fullName evidence="4">SCO family protein</fullName>
    </submittedName>
</protein>
<evidence type="ECO:0000256" key="1">
    <source>
        <dbReference type="ARBA" id="ARBA00010996"/>
    </source>
</evidence>
<evidence type="ECO:0000313" key="4">
    <source>
        <dbReference type="EMBL" id="MEE2049685.1"/>
    </source>
</evidence>
<dbReference type="RefSeq" id="WP_330156947.1">
    <property type="nucleotide sequence ID" value="NZ_BAAAJA010000005.1"/>
</dbReference>
<feature type="domain" description="Thioredoxin" evidence="3">
    <location>
        <begin position="66"/>
        <end position="237"/>
    </location>
</feature>
<comment type="similarity">
    <text evidence="1">Belongs to the SCO1/2 family.</text>
</comment>
<keyword evidence="2" id="KW-0186">Copper</keyword>
<evidence type="ECO:0000313" key="5">
    <source>
        <dbReference type="Proteomes" id="UP001348641"/>
    </source>
</evidence>